<dbReference type="SUPFAM" id="SSF54373">
    <property type="entry name" value="FAD-linked reductases, C-terminal domain"/>
    <property type="match status" value="1"/>
</dbReference>
<evidence type="ECO:0000259" key="6">
    <source>
        <dbReference type="Pfam" id="PF05199"/>
    </source>
</evidence>
<evidence type="ECO:0000256" key="2">
    <source>
        <dbReference type="ARBA" id="ARBA00022630"/>
    </source>
</evidence>
<dbReference type="GO" id="GO:0050660">
    <property type="term" value="F:flavin adenine dinucleotide binding"/>
    <property type="evidence" value="ECO:0007669"/>
    <property type="project" value="InterPro"/>
</dbReference>
<keyword evidence="4" id="KW-0560">Oxidoreductase</keyword>
<dbReference type="Pfam" id="PF00732">
    <property type="entry name" value="GMC_oxred_N"/>
    <property type="match status" value="1"/>
</dbReference>
<accession>A0A7W3JKE1</accession>
<dbReference type="InterPro" id="IPR000172">
    <property type="entry name" value="GMC_OxRdtase_N"/>
</dbReference>
<sequence>MNLDQMTTYSDDEIVDAVVIGTGAGGAPILSTLAAQGLHVVALEAGANFDPEQFTQDETEAVAINWMDERLSSGEKPTAFGLNNSGKGVGGSTLHWGAFTPRPDERDLKLKSLTGEGVDWPIEHAELIEYIERVEAFVGVAGPADYPWDPSRRYALPPAPRNASSDMMIRGCEALGIRATDGPVAVTTVDRQQEHVGTRHACVNCGSCHQGCRNGAKVSMDTTYLPSAVAHGAEIRPGSMVHGIELDEAGEVSAVVYTRDGVEHRQRTRALFLCAGGIETPRLLLHTGLANSSGQVGRNFMAHGATQVWGRFPEEIRSHRGYPSSIITEDTLRPDDADFVGGYLIQSLGVMPLTLATTLARGAGLWGDDIVEAMEDYRHLAGVGINAECLPSDVNRLELSDELDEFGIPKAVVSFSTGPNEEAIDEHAIRTMTAIVEAAGAIDTMVLQRTAHTIGTCRMGDDPADAVVDADGRSFDVPNLWVCDNSVFPSAVVANPALTIMALGLRTAERFLAARTAA</sequence>
<evidence type="ECO:0000256" key="3">
    <source>
        <dbReference type="ARBA" id="ARBA00022827"/>
    </source>
</evidence>
<comment type="caution">
    <text evidence="8">The sequence shown here is derived from an EMBL/GenBank/DDBJ whole genome shotgun (WGS) entry which is preliminary data.</text>
</comment>
<reference evidence="8 10" key="2">
    <citation type="submission" date="2020-07" db="EMBL/GenBank/DDBJ databases">
        <title>Sequencing the genomes of 1000 actinobacteria strains.</title>
        <authorList>
            <person name="Klenk H.-P."/>
        </authorList>
    </citation>
    <scope>NUCLEOTIDE SEQUENCE [LARGE SCALE GENOMIC DNA]</scope>
    <source>
        <strain evidence="8 10">DSM 10309</strain>
    </source>
</reference>
<feature type="domain" description="Glucose-methanol-choline oxidoreductase N-terminal" evidence="5">
    <location>
        <begin position="84"/>
        <end position="303"/>
    </location>
</feature>
<organism evidence="8 10">
    <name type="scientific">Frigoribacterium faeni</name>
    <dbReference type="NCBI Taxonomy" id="145483"/>
    <lineage>
        <taxon>Bacteria</taxon>
        <taxon>Bacillati</taxon>
        <taxon>Actinomycetota</taxon>
        <taxon>Actinomycetes</taxon>
        <taxon>Micrococcales</taxon>
        <taxon>Microbacteriaceae</taxon>
        <taxon>Frigoribacterium</taxon>
    </lineage>
</organism>
<evidence type="ECO:0000313" key="10">
    <source>
        <dbReference type="Proteomes" id="UP000522688"/>
    </source>
</evidence>
<dbReference type="EMBL" id="BJUV01000032">
    <property type="protein sequence ID" value="GEK84276.1"/>
    <property type="molecule type" value="Genomic_DNA"/>
</dbReference>
<keyword evidence="9" id="KW-1185">Reference proteome</keyword>
<dbReference type="AlphaFoldDB" id="A0A7W3JKE1"/>
<gene>
    <name evidence="8" type="ORF">FB463_002794</name>
    <name evidence="7" type="ORF">FFA01_25850</name>
</gene>
<dbReference type="GO" id="GO:0016614">
    <property type="term" value="F:oxidoreductase activity, acting on CH-OH group of donors"/>
    <property type="evidence" value="ECO:0007669"/>
    <property type="project" value="InterPro"/>
</dbReference>
<evidence type="ECO:0000256" key="1">
    <source>
        <dbReference type="ARBA" id="ARBA00010790"/>
    </source>
</evidence>
<feature type="domain" description="Glucose-methanol-choline oxidoreductase C-terminal" evidence="6">
    <location>
        <begin position="391"/>
        <end position="504"/>
    </location>
</feature>
<proteinExistence type="inferred from homology"/>
<dbReference type="SUPFAM" id="SSF51905">
    <property type="entry name" value="FAD/NAD(P)-binding domain"/>
    <property type="match status" value="1"/>
</dbReference>
<name>A0A7W3JKE1_9MICO</name>
<protein>
    <submittedName>
        <fullName evidence="8">Choline dehydrogenase-like flavoprotein</fullName>
    </submittedName>
</protein>
<dbReference type="Proteomes" id="UP000321154">
    <property type="component" value="Unassembled WGS sequence"/>
</dbReference>
<evidence type="ECO:0000313" key="8">
    <source>
        <dbReference type="EMBL" id="MBA8814521.1"/>
    </source>
</evidence>
<dbReference type="Pfam" id="PF05199">
    <property type="entry name" value="GMC_oxred_C"/>
    <property type="match status" value="1"/>
</dbReference>
<dbReference type="PANTHER" id="PTHR46056">
    <property type="entry name" value="LONG-CHAIN-ALCOHOL OXIDASE"/>
    <property type="match status" value="1"/>
</dbReference>
<dbReference type="OrthoDB" id="9798604at2"/>
<dbReference type="PANTHER" id="PTHR46056:SF12">
    <property type="entry name" value="LONG-CHAIN-ALCOHOL OXIDASE"/>
    <property type="match status" value="1"/>
</dbReference>
<reference evidence="7 9" key="1">
    <citation type="submission" date="2019-07" db="EMBL/GenBank/DDBJ databases">
        <title>Whole genome shotgun sequence of Frigoribacterium faeni NBRC 103066.</title>
        <authorList>
            <person name="Hosoyama A."/>
            <person name="Uohara A."/>
            <person name="Ohji S."/>
            <person name="Ichikawa N."/>
        </authorList>
    </citation>
    <scope>NUCLEOTIDE SEQUENCE [LARGE SCALE GENOMIC DNA]</scope>
    <source>
        <strain evidence="7 9">NBRC 103066</strain>
    </source>
</reference>
<dbReference type="InterPro" id="IPR007867">
    <property type="entry name" value="GMC_OxRtase_C"/>
</dbReference>
<comment type="similarity">
    <text evidence="1">Belongs to the GMC oxidoreductase family.</text>
</comment>
<evidence type="ECO:0000313" key="9">
    <source>
        <dbReference type="Proteomes" id="UP000321154"/>
    </source>
</evidence>
<evidence type="ECO:0000256" key="4">
    <source>
        <dbReference type="ARBA" id="ARBA00023002"/>
    </source>
</evidence>
<dbReference type="Gene3D" id="3.50.50.60">
    <property type="entry name" value="FAD/NAD(P)-binding domain"/>
    <property type="match status" value="2"/>
</dbReference>
<evidence type="ECO:0000313" key="7">
    <source>
        <dbReference type="EMBL" id="GEK84276.1"/>
    </source>
</evidence>
<dbReference type="Proteomes" id="UP000522688">
    <property type="component" value="Unassembled WGS sequence"/>
</dbReference>
<dbReference type="InterPro" id="IPR036188">
    <property type="entry name" value="FAD/NAD-bd_sf"/>
</dbReference>
<dbReference type="EMBL" id="JACGWW010000005">
    <property type="protein sequence ID" value="MBA8814521.1"/>
    <property type="molecule type" value="Genomic_DNA"/>
</dbReference>
<dbReference type="RefSeq" id="WP_146856606.1">
    <property type="nucleotide sequence ID" value="NZ_BAAAHR010000004.1"/>
</dbReference>
<keyword evidence="3" id="KW-0274">FAD</keyword>
<evidence type="ECO:0000259" key="5">
    <source>
        <dbReference type="Pfam" id="PF00732"/>
    </source>
</evidence>
<keyword evidence="2" id="KW-0285">Flavoprotein</keyword>